<gene>
    <name evidence="1" type="ORF">L1987_40451</name>
</gene>
<comment type="caution">
    <text evidence="1">The sequence shown here is derived from an EMBL/GenBank/DDBJ whole genome shotgun (WGS) entry which is preliminary data.</text>
</comment>
<reference evidence="1 2" key="2">
    <citation type="journal article" date="2022" name="Mol. Ecol. Resour.">
        <title>The genomes of chicory, endive, great burdock and yacon provide insights into Asteraceae paleo-polyploidization history and plant inulin production.</title>
        <authorList>
            <person name="Fan W."/>
            <person name="Wang S."/>
            <person name="Wang H."/>
            <person name="Wang A."/>
            <person name="Jiang F."/>
            <person name="Liu H."/>
            <person name="Zhao H."/>
            <person name="Xu D."/>
            <person name="Zhang Y."/>
        </authorList>
    </citation>
    <scope>NUCLEOTIDE SEQUENCE [LARGE SCALE GENOMIC DNA]</scope>
    <source>
        <strain evidence="2">cv. Yunnan</strain>
        <tissue evidence="1">Leaves</tissue>
    </source>
</reference>
<protein>
    <submittedName>
        <fullName evidence="1">Uncharacterized protein</fullName>
    </submittedName>
</protein>
<proteinExistence type="predicted"/>
<dbReference type="Proteomes" id="UP001056120">
    <property type="component" value="Linkage Group LG13"/>
</dbReference>
<name>A0ACB9GTZ0_9ASTR</name>
<keyword evidence="2" id="KW-1185">Reference proteome</keyword>
<dbReference type="EMBL" id="CM042030">
    <property type="protein sequence ID" value="KAI3786628.1"/>
    <property type="molecule type" value="Genomic_DNA"/>
</dbReference>
<organism evidence="1 2">
    <name type="scientific">Smallanthus sonchifolius</name>
    <dbReference type="NCBI Taxonomy" id="185202"/>
    <lineage>
        <taxon>Eukaryota</taxon>
        <taxon>Viridiplantae</taxon>
        <taxon>Streptophyta</taxon>
        <taxon>Embryophyta</taxon>
        <taxon>Tracheophyta</taxon>
        <taxon>Spermatophyta</taxon>
        <taxon>Magnoliopsida</taxon>
        <taxon>eudicotyledons</taxon>
        <taxon>Gunneridae</taxon>
        <taxon>Pentapetalae</taxon>
        <taxon>asterids</taxon>
        <taxon>campanulids</taxon>
        <taxon>Asterales</taxon>
        <taxon>Asteraceae</taxon>
        <taxon>Asteroideae</taxon>
        <taxon>Heliantheae alliance</taxon>
        <taxon>Millerieae</taxon>
        <taxon>Smallanthus</taxon>
    </lineage>
</organism>
<reference evidence="2" key="1">
    <citation type="journal article" date="2022" name="Mol. Ecol. Resour.">
        <title>The genomes of chicory, endive, great burdock and yacon provide insights into Asteraceae palaeo-polyploidization history and plant inulin production.</title>
        <authorList>
            <person name="Fan W."/>
            <person name="Wang S."/>
            <person name="Wang H."/>
            <person name="Wang A."/>
            <person name="Jiang F."/>
            <person name="Liu H."/>
            <person name="Zhao H."/>
            <person name="Xu D."/>
            <person name="Zhang Y."/>
        </authorList>
    </citation>
    <scope>NUCLEOTIDE SEQUENCE [LARGE SCALE GENOMIC DNA]</scope>
    <source>
        <strain evidence="2">cv. Yunnan</strain>
    </source>
</reference>
<accession>A0ACB9GTZ0</accession>
<sequence length="103" mass="11650">MSTESTIAPLCRWYKNPSYLLDQMLIFRISFSSLNSQSRFPLISQSAADEGSRTEIKGFGILSSPRSNKQLKEKIGIWVLLFRRGKEEAKLELAIAAVGIERK</sequence>
<evidence type="ECO:0000313" key="2">
    <source>
        <dbReference type="Proteomes" id="UP001056120"/>
    </source>
</evidence>
<evidence type="ECO:0000313" key="1">
    <source>
        <dbReference type="EMBL" id="KAI3786628.1"/>
    </source>
</evidence>